<sequence>MDCTALKLEPLEDNEVLKNRIYLRLKEAICSVNIYAGDKEPRLDERQLGEALGVSRTPIREALARLEQEEFIRTVPRKGVFIVRKTKAEILEMITVWAALESMAARLITKNASNDEISTLRRMFATFDGGQLKARIDEYSLTNISFHQALLQLSHCKLLNGIAENLFIHMRSIRMQTIGDRDRVNQSIIDHMHIIESLESRKTEVAERLVREHSLNLAKHVEQHVSYLT</sequence>
<proteinExistence type="predicted"/>
<keyword evidence="1" id="KW-0805">Transcription regulation</keyword>
<reference evidence="5" key="1">
    <citation type="submission" date="2018-05" db="EMBL/GenBank/DDBJ databases">
        <authorList>
            <person name="Lanie J.A."/>
            <person name="Ng W.-L."/>
            <person name="Kazmierczak K.M."/>
            <person name="Andrzejewski T.M."/>
            <person name="Davidsen T.M."/>
            <person name="Wayne K.J."/>
            <person name="Tettelin H."/>
            <person name="Glass J.I."/>
            <person name="Rusch D."/>
            <person name="Podicherti R."/>
            <person name="Tsui H.-C.T."/>
            <person name="Winkler M.E."/>
        </authorList>
    </citation>
    <scope>NUCLEOTIDE SEQUENCE</scope>
</reference>
<dbReference type="PROSITE" id="PS50949">
    <property type="entry name" value="HTH_GNTR"/>
    <property type="match status" value="1"/>
</dbReference>
<dbReference type="PANTHER" id="PTHR43537">
    <property type="entry name" value="TRANSCRIPTIONAL REGULATOR, GNTR FAMILY"/>
    <property type="match status" value="1"/>
</dbReference>
<dbReference type="Pfam" id="PF00392">
    <property type="entry name" value="GntR"/>
    <property type="match status" value="1"/>
</dbReference>
<evidence type="ECO:0000256" key="2">
    <source>
        <dbReference type="ARBA" id="ARBA00023125"/>
    </source>
</evidence>
<evidence type="ECO:0000313" key="5">
    <source>
        <dbReference type="EMBL" id="SUZ48200.1"/>
    </source>
</evidence>
<dbReference type="SMART" id="SM00345">
    <property type="entry name" value="HTH_GNTR"/>
    <property type="match status" value="1"/>
</dbReference>
<gene>
    <name evidence="5" type="ORF">METZ01_LOCUS1054</name>
</gene>
<dbReference type="PRINTS" id="PR00035">
    <property type="entry name" value="HTHGNTR"/>
</dbReference>
<name>A0A381N0Q9_9ZZZZ</name>
<protein>
    <recommendedName>
        <fullName evidence="4">HTH gntR-type domain-containing protein</fullName>
    </recommendedName>
</protein>
<accession>A0A381N0Q9</accession>
<evidence type="ECO:0000256" key="1">
    <source>
        <dbReference type="ARBA" id="ARBA00023015"/>
    </source>
</evidence>
<organism evidence="5">
    <name type="scientific">marine metagenome</name>
    <dbReference type="NCBI Taxonomy" id="408172"/>
    <lineage>
        <taxon>unclassified sequences</taxon>
        <taxon>metagenomes</taxon>
        <taxon>ecological metagenomes</taxon>
    </lineage>
</organism>
<dbReference type="InterPro" id="IPR008920">
    <property type="entry name" value="TF_FadR/GntR_C"/>
</dbReference>
<evidence type="ECO:0000259" key="4">
    <source>
        <dbReference type="PROSITE" id="PS50949"/>
    </source>
</evidence>
<dbReference type="InterPro" id="IPR000524">
    <property type="entry name" value="Tscrpt_reg_HTH_GntR"/>
</dbReference>
<dbReference type="Pfam" id="PF07729">
    <property type="entry name" value="FCD"/>
    <property type="match status" value="1"/>
</dbReference>
<dbReference type="InterPro" id="IPR011711">
    <property type="entry name" value="GntR_C"/>
</dbReference>
<dbReference type="GO" id="GO:0003700">
    <property type="term" value="F:DNA-binding transcription factor activity"/>
    <property type="evidence" value="ECO:0007669"/>
    <property type="project" value="InterPro"/>
</dbReference>
<dbReference type="InterPro" id="IPR036388">
    <property type="entry name" value="WH-like_DNA-bd_sf"/>
</dbReference>
<dbReference type="SUPFAM" id="SSF48008">
    <property type="entry name" value="GntR ligand-binding domain-like"/>
    <property type="match status" value="1"/>
</dbReference>
<dbReference type="EMBL" id="UINC01000056">
    <property type="protein sequence ID" value="SUZ48200.1"/>
    <property type="molecule type" value="Genomic_DNA"/>
</dbReference>
<dbReference type="InterPro" id="IPR036390">
    <property type="entry name" value="WH_DNA-bd_sf"/>
</dbReference>
<dbReference type="GO" id="GO:0003677">
    <property type="term" value="F:DNA binding"/>
    <property type="evidence" value="ECO:0007669"/>
    <property type="project" value="UniProtKB-KW"/>
</dbReference>
<keyword evidence="2" id="KW-0238">DNA-binding</keyword>
<dbReference type="SUPFAM" id="SSF46785">
    <property type="entry name" value="Winged helix' DNA-binding domain"/>
    <property type="match status" value="1"/>
</dbReference>
<dbReference type="CDD" id="cd07377">
    <property type="entry name" value="WHTH_GntR"/>
    <property type="match status" value="1"/>
</dbReference>
<evidence type="ECO:0000256" key="3">
    <source>
        <dbReference type="ARBA" id="ARBA00023163"/>
    </source>
</evidence>
<feature type="domain" description="HTH gntR-type" evidence="4">
    <location>
        <begin position="15"/>
        <end position="85"/>
    </location>
</feature>
<keyword evidence="3" id="KW-0804">Transcription</keyword>
<dbReference type="AlphaFoldDB" id="A0A381N0Q9"/>
<dbReference type="PANTHER" id="PTHR43537:SF49">
    <property type="entry name" value="TRANSCRIPTIONAL REGULATORY PROTEIN"/>
    <property type="match status" value="1"/>
</dbReference>
<dbReference type="Gene3D" id="1.10.10.10">
    <property type="entry name" value="Winged helix-like DNA-binding domain superfamily/Winged helix DNA-binding domain"/>
    <property type="match status" value="1"/>
</dbReference>
<dbReference type="SMART" id="SM00895">
    <property type="entry name" value="FCD"/>
    <property type="match status" value="1"/>
</dbReference>
<dbReference type="Gene3D" id="1.20.120.530">
    <property type="entry name" value="GntR ligand-binding domain-like"/>
    <property type="match status" value="1"/>
</dbReference>